<dbReference type="EC" id="4.4.1.5" evidence="2"/>
<dbReference type="PROSITE" id="PS51819">
    <property type="entry name" value="VOC"/>
    <property type="match status" value="1"/>
</dbReference>
<gene>
    <name evidence="2" type="ORF">ADIMK_1131</name>
</gene>
<keyword evidence="3" id="KW-1185">Reference proteome</keyword>
<dbReference type="GO" id="GO:0004462">
    <property type="term" value="F:lactoylglutathione lyase activity"/>
    <property type="evidence" value="ECO:0007669"/>
    <property type="project" value="UniProtKB-EC"/>
</dbReference>
<comment type="caution">
    <text evidence="2">The sequence shown here is derived from an EMBL/GenBank/DDBJ whole genome shotgun (WGS) entry which is preliminary data.</text>
</comment>
<dbReference type="Gene3D" id="3.10.180.10">
    <property type="entry name" value="2,3-Dihydroxybiphenyl 1,2-Dioxygenase, domain 1"/>
    <property type="match status" value="1"/>
</dbReference>
<dbReference type="PATRIC" id="fig|1232683.4.peg.1121"/>
<dbReference type="PANTHER" id="PTHR36503:SF1">
    <property type="entry name" value="BLR2520 PROTEIN"/>
    <property type="match status" value="1"/>
</dbReference>
<evidence type="ECO:0000259" key="1">
    <source>
        <dbReference type="PROSITE" id="PS51819"/>
    </source>
</evidence>
<dbReference type="SUPFAM" id="SSF54593">
    <property type="entry name" value="Glyoxalase/Bleomycin resistance protein/Dihydroxybiphenyl dioxygenase"/>
    <property type="match status" value="1"/>
</dbReference>
<keyword evidence="2" id="KW-0456">Lyase</keyword>
<dbReference type="InterPro" id="IPR029068">
    <property type="entry name" value="Glyas_Bleomycin-R_OHBP_Dase"/>
</dbReference>
<evidence type="ECO:0000313" key="3">
    <source>
        <dbReference type="Proteomes" id="UP000028252"/>
    </source>
</evidence>
<dbReference type="eggNOG" id="COG0346">
    <property type="taxonomic scope" value="Bacteria"/>
</dbReference>
<proteinExistence type="predicted"/>
<dbReference type="EMBL" id="JMQN01000015">
    <property type="protein sequence ID" value="KEA64678.1"/>
    <property type="molecule type" value="Genomic_DNA"/>
</dbReference>
<accession>A0A081G1M3</accession>
<reference evidence="2 3" key="1">
    <citation type="submission" date="2014-04" db="EMBL/GenBank/DDBJ databases">
        <title>Marinobacterium kochiensis sp. nov., isolated from sediment sample collected from Kochi backwaters in Kerala, India.</title>
        <authorList>
            <person name="Singh A."/>
            <person name="Pinnaka A.K."/>
        </authorList>
    </citation>
    <scope>NUCLEOTIDE SEQUENCE [LARGE SCALE GENOMIC DNA]</scope>
    <source>
        <strain evidence="2 3">AK27</strain>
    </source>
</reference>
<dbReference type="CDD" id="cd07251">
    <property type="entry name" value="VOC_like"/>
    <property type="match status" value="1"/>
</dbReference>
<dbReference type="Pfam" id="PF00903">
    <property type="entry name" value="Glyoxalase"/>
    <property type="match status" value="1"/>
</dbReference>
<feature type="domain" description="VOC" evidence="1">
    <location>
        <begin position="4"/>
        <end position="128"/>
    </location>
</feature>
<evidence type="ECO:0000313" key="2">
    <source>
        <dbReference type="EMBL" id="KEA64678.1"/>
    </source>
</evidence>
<dbReference type="AlphaFoldDB" id="A0A081G1M3"/>
<dbReference type="PANTHER" id="PTHR36503">
    <property type="entry name" value="BLR2520 PROTEIN"/>
    <property type="match status" value="1"/>
</dbReference>
<sequence length="134" mass="14787">MKAKISMITLGVDNLERATRFYRDGLELPQFEFDSEGVAFFDLEGTWLGLFPREALADDIGLDSAQHSGFSGITLAHNVASKAEVDAVLEQAVSAGATLIKPAQEVFWGGYSGYFQDPEGHYWEVAYNPFMDLT</sequence>
<dbReference type="InterPro" id="IPR004360">
    <property type="entry name" value="Glyas_Fos-R_dOase_dom"/>
</dbReference>
<dbReference type="RefSeq" id="WP_036184780.1">
    <property type="nucleotide sequence ID" value="NZ_JMQN01000015.1"/>
</dbReference>
<dbReference type="InterPro" id="IPR037523">
    <property type="entry name" value="VOC_core"/>
</dbReference>
<dbReference type="STRING" id="1232683.ADIMK_1131"/>
<dbReference type="OrthoDB" id="4265398at2"/>
<organism evidence="2 3">
    <name type="scientific">Marinobacterium lacunae</name>
    <dbReference type="NCBI Taxonomy" id="1232683"/>
    <lineage>
        <taxon>Bacteria</taxon>
        <taxon>Pseudomonadati</taxon>
        <taxon>Pseudomonadota</taxon>
        <taxon>Gammaproteobacteria</taxon>
        <taxon>Oceanospirillales</taxon>
        <taxon>Oceanospirillaceae</taxon>
        <taxon>Marinobacterium</taxon>
    </lineage>
</organism>
<dbReference type="Proteomes" id="UP000028252">
    <property type="component" value="Unassembled WGS sequence"/>
</dbReference>
<protein>
    <submittedName>
        <fullName evidence="2">Lactoylglutathione lyase</fullName>
        <ecNumber evidence="2">4.4.1.5</ecNumber>
    </submittedName>
</protein>
<name>A0A081G1M3_9GAMM</name>